<evidence type="ECO:0000313" key="3">
    <source>
        <dbReference type="Proteomes" id="UP001143545"/>
    </source>
</evidence>
<evidence type="ECO:0000313" key="2">
    <source>
        <dbReference type="EMBL" id="GLB54018.1"/>
    </source>
</evidence>
<evidence type="ECO:0000256" key="1">
    <source>
        <dbReference type="SAM" id="MobiDB-lite"/>
    </source>
</evidence>
<accession>A0A9W6B7G4</accession>
<name>A0A9W6B7G4_9FLAO</name>
<reference evidence="2" key="1">
    <citation type="submission" date="2022-07" db="EMBL/GenBank/DDBJ databases">
        <title>Taxonomy of Novel Oxalotrophic and Methylotrophic Bacteria.</title>
        <authorList>
            <person name="Sahin N."/>
            <person name="Tani A."/>
        </authorList>
    </citation>
    <scope>NUCLEOTIDE SEQUENCE</scope>
    <source>
        <strain evidence="2">AM327</strain>
    </source>
</reference>
<dbReference type="Proteomes" id="UP001143545">
    <property type="component" value="Unassembled WGS sequence"/>
</dbReference>
<proteinExistence type="predicted"/>
<feature type="compositionally biased region" description="Basic and acidic residues" evidence="1">
    <location>
        <begin position="36"/>
        <end position="61"/>
    </location>
</feature>
<feature type="region of interest" description="Disordered" evidence="1">
    <location>
        <begin position="31"/>
        <end position="61"/>
    </location>
</feature>
<keyword evidence="3" id="KW-1185">Reference proteome</keyword>
<dbReference type="EMBL" id="BRVP01000030">
    <property type="protein sequence ID" value="GLB54018.1"/>
    <property type="molecule type" value="Genomic_DNA"/>
</dbReference>
<dbReference type="AlphaFoldDB" id="A0A9W6B7G4"/>
<sequence length="61" mass="6799">MNLLIVDYPPMLSLLLLNHSTSCPVFCCKSNNPSGRGDRQPGRPPKKNEIVRDFDNKVSGQ</sequence>
<comment type="caution">
    <text evidence="2">The sequence shown here is derived from an EMBL/GenBank/DDBJ whole genome shotgun (WGS) entry which is preliminary data.</text>
</comment>
<gene>
    <name evidence="2" type="ORF">NBRC110019_30590</name>
</gene>
<protein>
    <submittedName>
        <fullName evidence="2">Uncharacterized protein</fullName>
    </submittedName>
</protein>
<organism evidence="2 3">
    <name type="scientific">Neptunitalea chrysea</name>
    <dbReference type="NCBI Taxonomy" id="1647581"/>
    <lineage>
        <taxon>Bacteria</taxon>
        <taxon>Pseudomonadati</taxon>
        <taxon>Bacteroidota</taxon>
        <taxon>Flavobacteriia</taxon>
        <taxon>Flavobacteriales</taxon>
        <taxon>Flavobacteriaceae</taxon>
        <taxon>Neptunitalea</taxon>
    </lineage>
</organism>